<gene>
    <name evidence="9" type="ORF">AURMO_00910</name>
</gene>
<keyword evidence="10" id="KW-1185">Reference proteome</keyword>
<dbReference type="InterPro" id="IPR052159">
    <property type="entry name" value="Competence_DNA_uptake"/>
</dbReference>
<feature type="transmembrane region" description="Helical" evidence="6">
    <location>
        <begin position="149"/>
        <end position="173"/>
    </location>
</feature>
<dbReference type="EMBL" id="CP023994">
    <property type="protein sequence ID" value="AWR21513.1"/>
    <property type="molecule type" value="Genomic_DNA"/>
</dbReference>
<comment type="subcellular location">
    <subcellularLocation>
        <location evidence="1">Cell membrane</location>
        <topology evidence="1">Multi-pass membrane protein</topology>
    </subcellularLocation>
</comment>
<feature type="transmembrane region" description="Helical" evidence="6">
    <location>
        <begin position="369"/>
        <end position="389"/>
    </location>
</feature>
<dbReference type="AlphaFoldDB" id="A0A2Z3S2C2"/>
<dbReference type="RefSeq" id="WP_110233443.1">
    <property type="nucleotide sequence ID" value="NZ_CP023994.1"/>
</dbReference>
<dbReference type="OrthoDB" id="7177610at2"/>
<evidence type="ECO:0000256" key="6">
    <source>
        <dbReference type="SAM" id="Phobius"/>
    </source>
</evidence>
<feature type="transmembrane region" description="Helical" evidence="6">
    <location>
        <begin position="273"/>
        <end position="296"/>
    </location>
</feature>
<evidence type="ECO:0000259" key="8">
    <source>
        <dbReference type="Pfam" id="PF03772"/>
    </source>
</evidence>
<evidence type="ECO:0000256" key="5">
    <source>
        <dbReference type="ARBA" id="ARBA00023136"/>
    </source>
</evidence>
<feature type="transmembrane region" description="Helical" evidence="6">
    <location>
        <begin position="12"/>
        <end position="31"/>
    </location>
</feature>
<feature type="transmembrane region" description="Helical" evidence="6">
    <location>
        <begin position="401"/>
        <end position="421"/>
    </location>
</feature>
<dbReference type="Proteomes" id="UP000246894">
    <property type="component" value="Chromosome"/>
</dbReference>
<evidence type="ECO:0000313" key="10">
    <source>
        <dbReference type="Proteomes" id="UP000246894"/>
    </source>
</evidence>
<dbReference type="GO" id="GO:0005886">
    <property type="term" value="C:plasma membrane"/>
    <property type="evidence" value="ECO:0007669"/>
    <property type="project" value="UniProtKB-SubCell"/>
</dbReference>
<dbReference type="KEGG" id="aum:AURMO_00910"/>
<dbReference type="CDD" id="cd07731">
    <property type="entry name" value="ComA-like_MBL-fold"/>
    <property type="match status" value="1"/>
</dbReference>
<dbReference type="InterPro" id="IPR035681">
    <property type="entry name" value="ComA-like_MBL"/>
</dbReference>
<keyword evidence="4 6" id="KW-1133">Transmembrane helix</keyword>
<dbReference type="NCBIfam" id="TIGR00360">
    <property type="entry name" value="ComEC_N-term"/>
    <property type="match status" value="1"/>
</dbReference>
<evidence type="ECO:0000259" key="7">
    <source>
        <dbReference type="Pfam" id="PF00753"/>
    </source>
</evidence>
<feature type="transmembrane region" description="Helical" evidence="6">
    <location>
        <begin position="248"/>
        <end position="266"/>
    </location>
</feature>
<evidence type="ECO:0000313" key="9">
    <source>
        <dbReference type="EMBL" id="AWR21513.1"/>
    </source>
</evidence>
<dbReference type="SUPFAM" id="SSF56281">
    <property type="entry name" value="Metallo-hydrolase/oxidoreductase"/>
    <property type="match status" value="1"/>
</dbReference>
<name>A0A2Z3S2C2_9MICO</name>
<protein>
    <submittedName>
        <fullName evidence="9">ComEC family competence protein</fullName>
    </submittedName>
</protein>
<dbReference type="InterPro" id="IPR001279">
    <property type="entry name" value="Metallo-B-lactamas"/>
</dbReference>
<feature type="transmembrane region" description="Helical" evidence="6">
    <location>
        <begin position="37"/>
        <end position="55"/>
    </location>
</feature>
<feature type="transmembrane region" description="Helical" evidence="6">
    <location>
        <begin position="302"/>
        <end position="323"/>
    </location>
</feature>
<proteinExistence type="predicted"/>
<reference evidence="9 10" key="1">
    <citation type="submission" date="2017-10" db="EMBL/GenBank/DDBJ databases">
        <title>Genome of an Actinobacterium that displays light-enhanced growth.</title>
        <authorList>
            <person name="Maresca J.A."/>
            <person name="Hempel P."/>
            <person name="Shevchenko O."/>
            <person name="Miller K.J."/>
            <person name="Hahn M.W."/>
        </authorList>
    </citation>
    <scope>NUCLEOTIDE SEQUENCE [LARGE SCALE GENOMIC DNA]</scope>
    <source>
        <strain evidence="9 10">MWH-Mo1</strain>
    </source>
</reference>
<accession>A0A2Z3S2C2</accession>
<evidence type="ECO:0000256" key="3">
    <source>
        <dbReference type="ARBA" id="ARBA00022692"/>
    </source>
</evidence>
<keyword evidence="2" id="KW-1003">Cell membrane</keyword>
<feature type="domain" description="ComEC/Rec2-related protein" evidence="8">
    <location>
        <begin position="128"/>
        <end position="391"/>
    </location>
</feature>
<keyword evidence="3 6" id="KW-0812">Transmembrane</keyword>
<feature type="transmembrane region" description="Helical" evidence="6">
    <location>
        <begin position="60"/>
        <end position="77"/>
    </location>
</feature>
<evidence type="ECO:0000256" key="2">
    <source>
        <dbReference type="ARBA" id="ARBA00022475"/>
    </source>
</evidence>
<dbReference type="InterPro" id="IPR036866">
    <property type="entry name" value="RibonucZ/Hydroxyglut_hydro"/>
</dbReference>
<dbReference type="Pfam" id="PF03772">
    <property type="entry name" value="Competence"/>
    <property type="match status" value="1"/>
</dbReference>
<feature type="transmembrane region" description="Helical" evidence="6">
    <location>
        <begin position="180"/>
        <end position="196"/>
    </location>
</feature>
<keyword evidence="5 6" id="KW-0472">Membrane</keyword>
<dbReference type="Gene3D" id="3.60.15.10">
    <property type="entry name" value="Ribonuclease Z/Hydroxyacylglutathione hydrolase-like"/>
    <property type="match status" value="1"/>
</dbReference>
<dbReference type="PANTHER" id="PTHR30619:SF1">
    <property type="entry name" value="RECOMBINATION PROTEIN 2"/>
    <property type="match status" value="1"/>
</dbReference>
<dbReference type="Pfam" id="PF00753">
    <property type="entry name" value="Lactamase_B"/>
    <property type="match status" value="1"/>
</dbReference>
<dbReference type="PANTHER" id="PTHR30619">
    <property type="entry name" value="DNA INTERNALIZATION/COMPETENCE PROTEIN COMEC/REC2"/>
    <property type="match status" value="1"/>
</dbReference>
<evidence type="ECO:0000256" key="1">
    <source>
        <dbReference type="ARBA" id="ARBA00004651"/>
    </source>
</evidence>
<feature type="domain" description="Metallo-beta-lactamase" evidence="7">
    <location>
        <begin position="438"/>
        <end position="613"/>
    </location>
</feature>
<evidence type="ECO:0000256" key="4">
    <source>
        <dbReference type="ARBA" id="ARBA00022989"/>
    </source>
</evidence>
<sequence length="674" mass="72306">MNKVRIEADLRLSIPVLVGWSGLVVVLNVDIPLFSPSTSHFGFVAVLALSGCFTLKRLPILGLTVLTSSAVLLSWLIQLPHHVDVLPWEKTPPIEIPWWLVWAEHLRNSFLDAASTLPSFGGQLIPGLAIGDTSRVSEHLSHSMKTVSLTHITAVSGANIAIVTASVMAIGALCGAGRRVRLVIAVCALVAFVILVTPQPSVLRAAVMAVVVMIALFSGRPGSGIPLLAFATLLMLMWNPWWAIDYGFILSVSATAGLLLFSGPLASSLNRWLPLWLATVIAIPLSAQLMCQPFIILLNPQLPTYGVLANVIAAPAAPIATVIGLAGCLLTWWIPGVAFPLLWLSWLPAEWIGQTATVLSRFPESQLPWISGPVGAITAAFVSVVILLMLLSSNKRVRNTLAVSVVVTVITLTITSVMSGLRFTASIPPDWSIAACDVGQGDGLVLRSEERIAVIDVGRTPEPLRHCLEQLGITHIDLLVLTHFDKDHVGGLEAVLGKVDVAVVGKAENAEDQGLLTELARSGASLHRGTQGLTGALGEAQWQVLWPDEHHPLMDMGNPGSVTLLLTFPRFKALFLGDLGKEAQLAMMSTVHLPQVNVVKVAHHGSVDQSSSLYEQIQPQIGIFSVGQENDYGHPRRETLDMLSQLGTLTPRTDQDGLILISENSTGLSVWTEH</sequence>
<dbReference type="InterPro" id="IPR004477">
    <property type="entry name" value="ComEC_N"/>
</dbReference>
<organism evidence="9 10">
    <name type="scientific">Aurantimicrobium photophilum</name>
    <dbReference type="NCBI Taxonomy" id="1987356"/>
    <lineage>
        <taxon>Bacteria</taxon>
        <taxon>Bacillati</taxon>
        <taxon>Actinomycetota</taxon>
        <taxon>Actinomycetes</taxon>
        <taxon>Micrococcales</taxon>
        <taxon>Microbacteriaceae</taxon>
        <taxon>Aurantimicrobium</taxon>
    </lineage>
</organism>